<reference evidence="3 4" key="1">
    <citation type="submission" date="2018-05" db="EMBL/GenBank/DDBJ databases">
        <title>Marinilabilia rubrum sp. nov., isolated from saltern sediment.</title>
        <authorList>
            <person name="Zhang R."/>
        </authorList>
    </citation>
    <scope>NUCLEOTIDE SEQUENCE [LARGE SCALE GENOMIC DNA]</scope>
    <source>
        <strain evidence="3 4">WTE16</strain>
    </source>
</reference>
<evidence type="ECO:0000313" key="3">
    <source>
        <dbReference type="EMBL" id="PWD98827.1"/>
    </source>
</evidence>
<evidence type="ECO:0000259" key="2">
    <source>
        <dbReference type="PROSITE" id="PS50213"/>
    </source>
</evidence>
<dbReference type="PANTHER" id="PTHR10900">
    <property type="entry name" value="PERIOSTIN-RELATED"/>
    <property type="match status" value="1"/>
</dbReference>
<proteinExistence type="predicted"/>
<sequence>MKKVSFKLMMILLMGVFVMASCSDDENDDDDVMVEESNTIVDVAAGNPDFSILVEALQSTGLDDALANEGASFTVFAPTNDAFASLLNELGVSSLEDIPSETLTSVLLYHVLSGEATASQVESGYYSTLSDGPQEGYTLSMYINMEDVMINNRAGIIDTDILADNGVIHVIDQVILPMSITGHAVANEGFSSLAAAVTKANLADALDSDEVTYTVFAPVNSAFEALLTNLGVTLDDLTADDLTPILLYHVVDGFVPAADVASGYVPTLSSAQGRQASLQVTVGDGVALNSSSNVVVTDVVATNGIIHAIDEVVTPPSVVDIALDNSDFSTLVDALVRADLVDALSGEGPFTVFAPTNAAFDDLFSALEVTGVDDIDVATLTNVLLSHVVSGNVASTDLSNGSVPTLYSEKSIEINVDNGVVIDGQINVVLADVQGTNGIVHVIDQVIVP</sequence>
<feature type="domain" description="FAS1" evidence="2">
    <location>
        <begin position="177"/>
        <end position="313"/>
    </location>
</feature>
<keyword evidence="4" id="KW-1185">Reference proteome</keyword>
<dbReference type="OrthoDB" id="1119934at2"/>
<protein>
    <submittedName>
        <fullName evidence="3">Fasciclin</fullName>
    </submittedName>
</protein>
<feature type="signal peptide" evidence="1">
    <location>
        <begin position="1"/>
        <end position="20"/>
    </location>
</feature>
<dbReference type="InterPro" id="IPR050904">
    <property type="entry name" value="Adhesion/Biosynth-related"/>
</dbReference>
<dbReference type="Proteomes" id="UP000244956">
    <property type="component" value="Unassembled WGS sequence"/>
</dbReference>
<dbReference type="GO" id="GO:0005615">
    <property type="term" value="C:extracellular space"/>
    <property type="evidence" value="ECO:0007669"/>
    <property type="project" value="TreeGrafter"/>
</dbReference>
<organism evidence="3 4">
    <name type="scientific">Marinilabilia rubra</name>
    <dbReference type="NCBI Taxonomy" id="2162893"/>
    <lineage>
        <taxon>Bacteria</taxon>
        <taxon>Pseudomonadati</taxon>
        <taxon>Bacteroidota</taxon>
        <taxon>Bacteroidia</taxon>
        <taxon>Marinilabiliales</taxon>
        <taxon>Marinilabiliaceae</taxon>
        <taxon>Marinilabilia</taxon>
    </lineage>
</organism>
<dbReference type="FunFam" id="2.30.180.10:FF:000032">
    <property type="entry name" value="Fasciclin domain-containing protein, putative"/>
    <property type="match status" value="3"/>
</dbReference>
<feature type="chain" id="PRO_5015675305" evidence="1">
    <location>
        <begin position="21"/>
        <end position="449"/>
    </location>
</feature>
<dbReference type="InterPro" id="IPR036378">
    <property type="entry name" value="FAS1_dom_sf"/>
</dbReference>
<dbReference type="SMART" id="SM00554">
    <property type="entry name" value="FAS1"/>
    <property type="match status" value="3"/>
</dbReference>
<feature type="domain" description="FAS1" evidence="2">
    <location>
        <begin position="315"/>
        <end position="447"/>
    </location>
</feature>
<dbReference type="InterPro" id="IPR000782">
    <property type="entry name" value="FAS1_domain"/>
</dbReference>
<dbReference type="EMBL" id="QEWP01000011">
    <property type="protein sequence ID" value="PWD98827.1"/>
    <property type="molecule type" value="Genomic_DNA"/>
</dbReference>
<evidence type="ECO:0000313" key="4">
    <source>
        <dbReference type="Proteomes" id="UP000244956"/>
    </source>
</evidence>
<dbReference type="SUPFAM" id="SSF82153">
    <property type="entry name" value="FAS1 domain"/>
    <property type="match status" value="3"/>
</dbReference>
<dbReference type="PROSITE" id="PS50213">
    <property type="entry name" value="FAS1"/>
    <property type="match status" value="3"/>
</dbReference>
<dbReference type="Gene3D" id="2.30.180.10">
    <property type="entry name" value="FAS1 domain"/>
    <property type="match status" value="3"/>
</dbReference>
<dbReference type="Pfam" id="PF02469">
    <property type="entry name" value="Fasciclin"/>
    <property type="match status" value="3"/>
</dbReference>
<dbReference type="RefSeq" id="WP_109265088.1">
    <property type="nucleotide sequence ID" value="NZ_QEWP01000011.1"/>
</dbReference>
<dbReference type="PROSITE" id="PS51257">
    <property type="entry name" value="PROKAR_LIPOPROTEIN"/>
    <property type="match status" value="1"/>
</dbReference>
<dbReference type="AlphaFoldDB" id="A0A2U2B6Y6"/>
<comment type="caution">
    <text evidence="3">The sequence shown here is derived from an EMBL/GenBank/DDBJ whole genome shotgun (WGS) entry which is preliminary data.</text>
</comment>
<evidence type="ECO:0000256" key="1">
    <source>
        <dbReference type="SAM" id="SignalP"/>
    </source>
</evidence>
<accession>A0A2U2B6Y6</accession>
<feature type="domain" description="FAS1" evidence="2">
    <location>
        <begin position="37"/>
        <end position="175"/>
    </location>
</feature>
<gene>
    <name evidence="3" type="ORF">DDZ16_13910</name>
</gene>
<keyword evidence="1" id="KW-0732">Signal</keyword>
<name>A0A2U2B6Y6_9BACT</name>
<dbReference type="PANTHER" id="PTHR10900:SF77">
    <property type="entry name" value="FI19380P1"/>
    <property type="match status" value="1"/>
</dbReference>